<dbReference type="InterPro" id="IPR002034">
    <property type="entry name" value="AIPM/Hcit_synth_CS"/>
</dbReference>
<comment type="pathway">
    <text evidence="1">Amino-acid biosynthesis; L-leucine biosynthesis; L-leucine from 3-methyl-2-oxobutanoate: step 1/4.</text>
</comment>
<gene>
    <name evidence="7" type="ORF">S01H4_47839</name>
</gene>
<dbReference type="Pfam" id="PF00682">
    <property type="entry name" value="HMGL-like"/>
    <property type="match status" value="1"/>
</dbReference>
<dbReference type="PROSITE" id="PS00816">
    <property type="entry name" value="AIPM_HOMOCIT_SYNTH_2"/>
    <property type="match status" value="1"/>
</dbReference>
<evidence type="ECO:0000256" key="4">
    <source>
        <dbReference type="ARBA" id="ARBA00022679"/>
    </source>
</evidence>
<dbReference type="SUPFAM" id="SSF51569">
    <property type="entry name" value="Aldolase"/>
    <property type="match status" value="1"/>
</dbReference>
<evidence type="ECO:0000259" key="6">
    <source>
        <dbReference type="PROSITE" id="PS50991"/>
    </source>
</evidence>
<evidence type="ECO:0000256" key="1">
    <source>
        <dbReference type="ARBA" id="ARBA00004689"/>
    </source>
</evidence>
<dbReference type="GO" id="GO:0009098">
    <property type="term" value="P:L-leucine biosynthetic process"/>
    <property type="evidence" value="ECO:0007669"/>
    <property type="project" value="TreeGrafter"/>
</dbReference>
<protein>
    <recommendedName>
        <fullName evidence="2">2-isopropylmalate synthase</fullName>
        <ecNumber evidence="2">2.3.3.13</ecNumber>
    </recommendedName>
</protein>
<dbReference type="PROSITE" id="PS50991">
    <property type="entry name" value="PYR_CT"/>
    <property type="match status" value="1"/>
</dbReference>
<dbReference type="Gene3D" id="3.20.20.70">
    <property type="entry name" value="Aldolase class I"/>
    <property type="match status" value="1"/>
</dbReference>
<feature type="domain" description="Pyruvate carboxyltransferase" evidence="6">
    <location>
        <begin position="1"/>
        <end position="95"/>
    </location>
</feature>
<dbReference type="EMBL" id="BART01026903">
    <property type="protein sequence ID" value="GAH02472.1"/>
    <property type="molecule type" value="Genomic_DNA"/>
</dbReference>
<dbReference type="InterPro" id="IPR050073">
    <property type="entry name" value="2-IPM_HCS-like"/>
</dbReference>
<keyword evidence="5" id="KW-0100">Branched-chain amino acid biosynthesis</keyword>
<keyword evidence="3" id="KW-0028">Amino-acid biosynthesis</keyword>
<sequence length="143" mass="15625">GYCLPDEYGEKIRFLKENVKGIHKAILSTHCHNDLGMATANTISGVLNGARQVEVTINGIGERAGNTSLEEVSMILKSRRKGFNLTTGIDSKKIHKTSRLVSSLMNMPVQANKAIVGRNAFAHSSGIHQDGVGLKWRISFLHN</sequence>
<dbReference type="PANTHER" id="PTHR10277">
    <property type="entry name" value="HOMOCITRATE SYNTHASE-RELATED"/>
    <property type="match status" value="1"/>
</dbReference>
<proteinExistence type="predicted"/>
<dbReference type="InterPro" id="IPR000891">
    <property type="entry name" value="PYR_CT"/>
</dbReference>
<keyword evidence="4" id="KW-0808">Transferase</keyword>
<dbReference type="PANTHER" id="PTHR10277:SF9">
    <property type="entry name" value="2-ISOPROPYLMALATE SYNTHASE 1, CHLOROPLASTIC-RELATED"/>
    <property type="match status" value="1"/>
</dbReference>
<dbReference type="EC" id="2.3.3.13" evidence="2"/>
<reference evidence="7" key="1">
    <citation type="journal article" date="2014" name="Front. Microbiol.">
        <title>High frequency of phylogenetically diverse reductive dehalogenase-homologous genes in deep subseafloor sedimentary metagenomes.</title>
        <authorList>
            <person name="Kawai M."/>
            <person name="Futagami T."/>
            <person name="Toyoda A."/>
            <person name="Takaki Y."/>
            <person name="Nishi S."/>
            <person name="Hori S."/>
            <person name="Arai W."/>
            <person name="Tsubouchi T."/>
            <person name="Morono Y."/>
            <person name="Uchiyama I."/>
            <person name="Ito T."/>
            <person name="Fujiyama A."/>
            <person name="Inagaki F."/>
            <person name="Takami H."/>
        </authorList>
    </citation>
    <scope>NUCLEOTIDE SEQUENCE</scope>
    <source>
        <strain evidence="7">Expedition CK06-06</strain>
    </source>
</reference>
<accession>X1C546</accession>
<dbReference type="InterPro" id="IPR013785">
    <property type="entry name" value="Aldolase_TIM"/>
</dbReference>
<organism evidence="7">
    <name type="scientific">marine sediment metagenome</name>
    <dbReference type="NCBI Taxonomy" id="412755"/>
    <lineage>
        <taxon>unclassified sequences</taxon>
        <taxon>metagenomes</taxon>
        <taxon>ecological metagenomes</taxon>
    </lineage>
</organism>
<evidence type="ECO:0000256" key="5">
    <source>
        <dbReference type="ARBA" id="ARBA00023304"/>
    </source>
</evidence>
<dbReference type="AlphaFoldDB" id="X1C546"/>
<name>X1C546_9ZZZZ</name>
<comment type="caution">
    <text evidence="7">The sequence shown here is derived from an EMBL/GenBank/DDBJ whole genome shotgun (WGS) entry which is preliminary data.</text>
</comment>
<evidence type="ECO:0000256" key="3">
    <source>
        <dbReference type="ARBA" id="ARBA00022605"/>
    </source>
</evidence>
<evidence type="ECO:0000256" key="2">
    <source>
        <dbReference type="ARBA" id="ARBA00012973"/>
    </source>
</evidence>
<feature type="non-terminal residue" evidence="7">
    <location>
        <position position="1"/>
    </location>
</feature>
<evidence type="ECO:0000313" key="7">
    <source>
        <dbReference type="EMBL" id="GAH02472.1"/>
    </source>
</evidence>
<dbReference type="GO" id="GO:0003852">
    <property type="term" value="F:2-isopropylmalate synthase activity"/>
    <property type="evidence" value="ECO:0007669"/>
    <property type="project" value="UniProtKB-EC"/>
</dbReference>